<keyword evidence="1" id="KW-0472">Membrane</keyword>
<feature type="transmembrane region" description="Helical" evidence="1">
    <location>
        <begin position="6"/>
        <end position="25"/>
    </location>
</feature>
<protein>
    <submittedName>
        <fullName evidence="2">Uncharacterized protein</fullName>
    </submittedName>
</protein>
<sequence length="230" mass="25747">MSNLLTMRATEAVIALAFLSTLIWVVRRRNPLYAGAVIAGAICFVFDWAWCTRSFFNATFNRDLLPLPGITAQGVTYPWSIALAWGLAFGLPTVLLVIVSDWFDRRLGALQYVAIWFLGAIGMTALENFLTGVLRIYIYHQKPEYLIGTVPWSNVLLNGNLMLLCYVLSRSTWRWAALPANTGFSLASDDVRKGLVLGALPIWGAFVIAYLIQLFWYGLADPWTESGRPF</sequence>
<dbReference type="RefSeq" id="WP_203194153.1">
    <property type="nucleotide sequence ID" value="NZ_CP063362.1"/>
</dbReference>
<keyword evidence="1" id="KW-0812">Transmembrane</keyword>
<feature type="transmembrane region" description="Helical" evidence="1">
    <location>
        <begin position="76"/>
        <end position="100"/>
    </location>
</feature>
<dbReference type="AlphaFoldDB" id="A0A974SIZ0"/>
<dbReference type="KEGG" id="xdi:EZH22_02020"/>
<dbReference type="EMBL" id="CP063362">
    <property type="protein sequence ID" value="QRG07240.1"/>
    <property type="molecule type" value="Genomic_DNA"/>
</dbReference>
<dbReference type="Proteomes" id="UP000596427">
    <property type="component" value="Chromosome"/>
</dbReference>
<evidence type="ECO:0000313" key="3">
    <source>
        <dbReference type="Proteomes" id="UP000596427"/>
    </source>
</evidence>
<name>A0A974SIZ0_9HYPH</name>
<accession>A0A974SIZ0</accession>
<organism evidence="2 3">
    <name type="scientific">Xanthobacter dioxanivorans</name>
    <dbReference type="NCBI Taxonomy" id="2528964"/>
    <lineage>
        <taxon>Bacteria</taxon>
        <taxon>Pseudomonadati</taxon>
        <taxon>Pseudomonadota</taxon>
        <taxon>Alphaproteobacteria</taxon>
        <taxon>Hyphomicrobiales</taxon>
        <taxon>Xanthobacteraceae</taxon>
        <taxon>Xanthobacter</taxon>
    </lineage>
</organism>
<keyword evidence="1" id="KW-1133">Transmembrane helix</keyword>
<feature type="transmembrane region" description="Helical" evidence="1">
    <location>
        <begin position="150"/>
        <end position="168"/>
    </location>
</feature>
<evidence type="ECO:0000313" key="2">
    <source>
        <dbReference type="EMBL" id="QRG07240.1"/>
    </source>
</evidence>
<feature type="transmembrane region" description="Helical" evidence="1">
    <location>
        <begin position="195"/>
        <end position="219"/>
    </location>
</feature>
<keyword evidence="3" id="KW-1185">Reference proteome</keyword>
<reference evidence="2 3" key="1">
    <citation type="submission" date="2020-10" db="EMBL/GenBank/DDBJ databases">
        <title>Degradation of 1,4-Dioxane by Xanthobacter sp. YN2, via a Novel Group-2 Soluble Di-Iron Monooxygenase.</title>
        <authorList>
            <person name="Ma F."/>
            <person name="Wang Y."/>
            <person name="Yang J."/>
            <person name="Guo H."/>
            <person name="Su D."/>
            <person name="Yu L."/>
        </authorList>
    </citation>
    <scope>NUCLEOTIDE SEQUENCE [LARGE SCALE GENOMIC DNA]</scope>
    <source>
        <strain evidence="2 3">YN2</strain>
    </source>
</reference>
<feature type="transmembrane region" description="Helical" evidence="1">
    <location>
        <begin position="32"/>
        <end position="56"/>
    </location>
</feature>
<feature type="transmembrane region" description="Helical" evidence="1">
    <location>
        <begin position="112"/>
        <end position="138"/>
    </location>
</feature>
<gene>
    <name evidence="2" type="ORF">EZH22_02020</name>
</gene>
<evidence type="ECO:0000256" key="1">
    <source>
        <dbReference type="SAM" id="Phobius"/>
    </source>
</evidence>
<proteinExistence type="predicted"/>